<dbReference type="PROSITE" id="PS00211">
    <property type="entry name" value="ABC_TRANSPORTER_1"/>
    <property type="match status" value="1"/>
</dbReference>
<protein>
    <submittedName>
        <fullName evidence="5">Spermidine/putrescine ABC transporter ATP-binding protein</fullName>
    </submittedName>
</protein>
<dbReference type="GO" id="GO:0005524">
    <property type="term" value="F:ATP binding"/>
    <property type="evidence" value="ECO:0007669"/>
    <property type="project" value="UniProtKB-KW"/>
</dbReference>
<sequence length="257" mass="28656">MGFLTLEHISHQYFTTSSYTKAIEDINLTIDEGEFVSFLGPSGCGKSTILSIVSGLITPTEGNVFVNGSPISKQSTSIGYMLQQDYLFPWKTIQQNVLLGPYIQRNVTQEIKEKAIHILEDMGLGNVVTAYPTQLSGGMRQRAALARTLITDPHIFLLDEPFSALDYQTKLKLENLVANTLKKYNKTSLLVTHDIGEAIAMSDRIYLLSANPGKIAATFQVPNHLKSLDPFDARQDADFNDLFQEIWKELNALEHNS</sequence>
<organism evidence="5 6">
    <name type="scientific">Pontibacillus yanchengensis Y32</name>
    <dbReference type="NCBI Taxonomy" id="1385514"/>
    <lineage>
        <taxon>Bacteria</taxon>
        <taxon>Bacillati</taxon>
        <taxon>Bacillota</taxon>
        <taxon>Bacilli</taxon>
        <taxon>Bacillales</taxon>
        <taxon>Bacillaceae</taxon>
        <taxon>Pontibacillus</taxon>
    </lineage>
</organism>
<name>A0A0A2TNJ4_9BACI</name>
<evidence type="ECO:0000259" key="4">
    <source>
        <dbReference type="PROSITE" id="PS50893"/>
    </source>
</evidence>
<evidence type="ECO:0000256" key="1">
    <source>
        <dbReference type="ARBA" id="ARBA00022448"/>
    </source>
</evidence>
<dbReference type="eggNOG" id="COG1116">
    <property type="taxonomic scope" value="Bacteria"/>
</dbReference>
<dbReference type="RefSeq" id="WP_036824536.1">
    <property type="nucleotide sequence ID" value="NZ_AVBF01000103.1"/>
</dbReference>
<dbReference type="InterPro" id="IPR017871">
    <property type="entry name" value="ABC_transporter-like_CS"/>
</dbReference>
<dbReference type="Gene3D" id="3.40.50.300">
    <property type="entry name" value="P-loop containing nucleotide triphosphate hydrolases"/>
    <property type="match status" value="1"/>
</dbReference>
<gene>
    <name evidence="5" type="ORF">N782_03570</name>
</gene>
<dbReference type="PROSITE" id="PS50893">
    <property type="entry name" value="ABC_TRANSPORTER_2"/>
    <property type="match status" value="1"/>
</dbReference>
<evidence type="ECO:0000313" key="6">
    <source>
        <dbReference type="Proteomes" id="UP000030147"/>
    </source>
</evidence>
<dbReference type="PANTHER" id="PTHR42788:SF21">
    <property type="entry name" value="ABC TRANSPORTER ATP-BINDING PROTEIN"/>
    <property type="match status" value="1"/>
</dbReference>
<dbReference type="InterPro" id="IPR027417">
    <property type="entry name" value="P-loop_NTPase"/>
</dbReference>
<evidence type="ECO:0000256" key="2">
    <source>
        <dbReference type="ARBA" id="ARBA00022741"/>
    </source>
</evidence>
<accession>A0A0A2TNJ4</accession>
<feature type="domain" description="ABC transporter" evidence="4">
    <location>
        <begin position="4"/>
        <end position="235"/>
    </location>
</feature>
<evidence type="ECO:0000256" key="3">
    <source>
        <dbReference type="ARBA" id="ARBA00022840"/>
    </source>
</evidence>
<dbReference type="AlphaFoldDB" id="A0A0A2TNJ4"/>
<comment type="caution">
    <text evidence="5">The sequence shown here is derived from an EMBL/GenBank/DDBJ whole genome shotgun (WGS) entry which is preliminary data.</text>
</comment>
<keyword evidence="1" id="KW-0813">Transport</keyword>
<evidence type="ECO:0000313" key="5">
    <source>
        <dbReference type="EMBL" id="KGP70880.1"/>
    </source>
</evidence>
<dbReference type="InterPro" id="IPR003439">
    <property type="entry name" value="ABC_transporter-like_ATP-bd"/>
</dbReference>
<dbReference type="SUPFAM" id="SSF52540">
    <property type="entry name" value="P-loop containing nucleoside triphosphate hydrolases"/>
    <property type="match status" value="1"/>
</dbReference>
<dbReference type="GO" id="GO:0016887">
    <property type="term" value="F:ATP hydrolysis activity"/>
    <property type="evidence" value="ECO:0007669"/>
    <property type="project" value="InterPro"/>
</dbReference>
<keyword evidence="3 5" id="KW-0067">ATP-binding</keyword>
<dbReference type="CDD" id="cd03293">
    <property type="entry name" value="ABC_NrtD_SsuB_transporters"/>
    <property type="match status" value="1"/>
</dbReference>
<proteinExistence type="predicted"/>
<dbReference type="SMART" id="SM00382">
    <property type="entry name" value="AAA"/>
    <property type="match status" value="1"/>
</dbReference>
<dbReference type="STRING" id="1385514.N782_03570"/>
<dbReference type="InterPro" id="IPR050166">
    <property type="entry name" value="ABC_transporter_ATP-bind"/>
</dbReference>
<dbReference type="EMBL" id="AVBF01000103">
    <property type="protein sequence ID" value="KGP70880.1"/>
    <property type="molecule type" value="Genomic_DNA"/>
</dbReference>
<keyword evidence="6" id="KW-1185">Reference proteome</keyword>
<dbReference type="InterPro" id="IPR003593">
    <property type="entry name" value="AAA+_ATPase"/>
</dbReference>
<dbReference type="Pfam" id="PF00005">
    <property type="entry name" value="ABC_tran"/>
    <property type="match status" value="1"/>
</dbReference>
<reference evidence="5 6" key="1">
    <citation type="journal article" date="2015" name="Stand. Genomic Sci.">
        <title>High quality draft genome sequence of the moderately halophilic bacterium Pontibacillus yanchengensis Y32(T) and comparison among Pontibacillus genomes.</title>
        <authorList>
            <person name="Huang J."/>
            <person name="Qiao Z.X."/>
            <person name="Tang J.W."/>
            <person name="Wang G."/>
        </authorList>
    </citation>
    <scope>NUCLEOTIDE SEQUENCE [LARGE SCALE GENOMIC DNA]</scope>
    <source>
        <strain evidence="5 6">Y32</strain>
    </source>
</reference>
<dbReference type="PANTHER" id="PTHR42788">
    <property type="entry name" value="TAURINE IMPORT ATP-BINDING PROTEIN-RELATED"/>
    <property type="match status" value="1"/>
</dbReference>
<keyword evidence="2" id="KW-0547">Nucleotide-binding</keyword>
<dbReference type="Proteomes" id="UP000030147">
    <property type="component" value="Unassembled WGS sequence"/>
</dbReference>
<dbReference type="OrthoDB" id="9802264at2"/>